<dbReference type="EMBL" id="JAKWFO010000001">
    <property type="protein sequence ID" value="KAI9639591.1"/>
    <property type="molecule type" value="Genomic_DNA"/>
</dbReference>
<dbReference type="Proteomes" id="UP001164286">
    <property type="component" value="Unassembled WGS sequence"/>
</dbReference>
<comment type="caution">
    <text evidence="2">The sequence shown here is derived from an EMBL/GenBank/DDBJ whole genome shotgun (WGS) entry which is preliminary data.</text>
</comment>
<accession>A0AA38HFT8</accession>
<dbReference type="RefSeq" id="XP_052949368.1">
    <property type="nucleotide sequence ID" value="XM_053087871.1"/>
</dbReference>
<sequence>MLAFDLMTSPPNSNAPSPSLASLARIPSLTPTPSYIAPVPRHPSPTSLSTPPPRSPGCLPTGCPADRERMDHPLPALPTGLLPRGSHSEVVNPTPPVLFSDTDLFAARLPRPSCPGPAPGVPALPPILNVTVGQNPARPGATRKPSFTIPLPLPSPVSPTGTGIAPIFAGGIGGGGHRPSLAVVYGDENASRRSSYTRTPYPIDEAADYMSALSMDNRKMHPADKGELEGRSGAIQWTDPWAASAGPGASRAGVGAEEGRPLSGSIEGGVEAMGDGGAGAGGNGSGEGKAKVKVNSVDIGQWASVGMEQAWSADSQSAVEGDSLLTEA</sequence>
<feature type="compositionally biased region" description="Low complexity" evidence="1">
    <location>
        <begin position="9"/>
        <end position="29"/>
    </location>
</feature>
<protein>
    <submittedName>
        <fullName evidence="2">Uncharacterized protein</fullName>
    </submittedName>
</protein>
<feature type="region of interest" description="Disordered" evidence="1">
    <location>
        <begin position="242"/>
        <end position="290"/>
    </location>
</feature>
<evidence type="ECO:0000256" key="1">
    <source>
        <dbReference type="SAM" id="MobiDB-lite"/>
    </source>
</evidence>
<dbReference type="AlphaFoldDB" id="A0AA38HFT8"/>
<evidence type="ECO:0000313" key="3">
    <source>
        <dbReference type="Proteomes" id="UP001164286"/>
    </source>
</evidence>
<feature type="compositionally biased region" description="Low complexity" evidence="1">
    <location>
        <begin position="242"/>
        <end position="255"/>
    </location>
</feature>
<keyword evidence="3" id="KW-1185">Reference proteome</keyword>
<reference evidence="2" key="1">
    <citation type="journal article" date="2022" name="G3 (Bethesda)">
        <title>High quality genome of the basidiomycete yeast Dioszegia hungarica PDD-24b-2 isolated from cloud water.</title>
        <authorList>
            <person name="Jarrige D."/>
            <person name="Haridas S."/>
            <person name="Bleykasten-Grosshans C."/>
            <person name="Joly M."/>
            <person name="Nadalig T."/>
            <person name="Sancelme M."/>
            <person name="Vuilleumier S."/>
            <person name="Grigoriev I.V."/>
            <person name="Amato P."/>
            <person name="Bringel F."/>
        </authorList>
    </citation>
    <scope>NUCLEOTIDE SEQUENCE</scope>
    <source>
        <strain evidence="2">PDD-24b-2</strain>
    </source>
</reference>
<feature type="compositionally biased region" description="Gly residues" evidence="1">
    <location>
        <begin position="274"/>
        <end position="287"/>
    </location>
</feature>
<gene>
    <name evidence="2" type="ORF">MKK02DRAFT_29623</name>
</gene>
<evidence type="ECO:0000313" key="2">
    <source>
        <dbReference type="EMBL" id="KAI9639591.1"/>
    </source>
</evidence>
<proteinExistence type="predicted"/>
<name>A0AA38HFT8_9TREE</name>
<organism evidence="2 3">
    <name type="scientific">Dioszegia hungarica</name>
    <dbReference type="NCBI Taxonomy" id="4972"/>
    <lineage>
        <taxon>Eukaryota</taxon>
        <taxon>Fungi</taxon>
        <taxon>Dikarya</taxon>
        <taxon>Basidiomycota</taxon>
        <taxon>Agaricomycotina</taxon>
        <taxon>Tremellomycetes</taxon>
        <taxon>Tremellales</taxon>
        <taxon>Bulleribasidiaceae</taxon>
        <taxon>Dioszegia</taxon>
    </lineage>
</organism>
<dbReference type="GeneID" id="77727076"/>
<feature type="region of interest" description="Disordered" evidence="1">
    <location>
        <begin position="1"/>
        <end position="78"/>
    </location>
</feature>
<feature type="region of interest" description="Disordered" evidence="1">
    <location>
        <begin position="135"/>
        <end position="154"/>
    </location>
</feature>